<dbReference type="Proteomes" id="UP000779574">
    <property type="component" value="Unassembled WGS sequence"/>
</dbReference>
<evidence type="ECO:0000313" key="2">
    <source>
        <dbReference type="EMBL" id="KAG9681873.1"/>
    </source>
</evidence>
<name>A0A9P8J2V3_AURME</name>
<gene>
    <name evidence="2" type="ORF">KCU76_g14193</name>
</gene>
<organism evidence="2 3">
    <name type="scientific">Aureobasidium melanogenum</name>
    <name type="common">Aureobasidium pullulans var. melanogenum</name>
    <dbReference type="NCBI Taxonomy" id="46634"/>
    <lineage>
        <taxon>Eukaryota</taxon>
        <taxon>Fungi</taxon>
        <taxon>Dikarya</taxon>
        <taxon>Ascomycota</taxon>
        <taxon>Pezizomycotina</taxon>
        <taxon>Dothideomycetes</taxon>
        <taxon>Dothideomycetidae</taxon>
        <taxon>Dothideales</taxon>
        <taxon>Saccotheciaceae</taxon>
        <taxon>Aureobasidium</taxon>
    </lineage>
</organism>
<protein>
    <recommendedName>
        <fullName evidence="1">C2H2-type domain-containing protein</fullName>
    </recommendedName>
</protein>
<dbReference type="InterPro" id="IPR013087">
    <property type="entry name" value="Znf_C2H2_type"/>
</dbReference>
<reference evidence="2" key="1">
    <citation type="journal article" date="2021" name="J Fungi (Basel)">
        <title>Virulence traits and population genomics of the black yeast Aureobasidium melanogenum.</title>
        <authorList>
            <person name="Cernosa A."/>
            <person name="Sun X."/>
            <person name="Gostincar C."/>
            <person name="Fang C."/>
            <person name="Gunde-Cimerman N."/>
            <person name="Song Z."/>
        </authorList>
    </citation>
    <scope>NUCLEOTIDE SEQUENCE</scope>
    <source>
        <strain evidence="2">EXF-9911</strain>
    </source>
</reference>
<dbReference type="OrthoDB" id="3924656at2759"/>
<evidence type="ECO:0000313" key="3">
    <source>
        <dbReference type="Proteomes" id="UP000779574"/>
    </source>
</evidence>
<dbReference type="PROSITE" id="PS00028">
    <property type="entry name" value="ZINC_FINGER_C2H2_1"/>
    <property type="match status" value="1"/>
</dbReference>
<sequence>MPSPISTYHCFFCDNAFYNIQELAGHLITSHGSDLHSMLCPKAGDDSLRNSVAAFLNEYAASGALFVGLCDCFPGHPAHTQITTPSTTHILNWLETTSPNTSAYASSMLASPGPCAFIWPSMQPAIATADDHYTPFYTNAAWVQMKSNTSEDPFFTSSPAATT</sequence>
<feature type="non-terminal residue" evidence="2">
    <location>
        <position position="163"/>
    </location>
</feature>
<reference evidence="2" key="2">
    <citation type="submission" date="2021-08" db="EMBL/GenBank/DDBJ databases">
        <authorList>
            <person name="Gostincar C."/>
            <person name="Sun X."/>
            <person name="Song Z."/>
            <person name="Gunde-Cimerman N."/>
        </authorList>
    </citation>
    <scope>NUCLEOTIDE SEQUENCE</scope>
    <source>
        <strain evidence="2">EXF-9911</strain>
    </source>
</reference>
<comment type="caution">
    <text evidence="2">The sequence shown here is derived from an EMBL/GenBank/DDBJ whole genome shotgun (WGS) entry which is preliminary data.</text>
</comment>
<proteinExistence type="predicted"/>
<feature type="domain" description="C2H2-type" evidence="1">
    <location>
        <begin position="10"/>
        <end position="31"/>
    </location>
</feature>
<evidence type="ECO:0000259" key="1">
    <source>
        <dbReference type="PROSITE" id="PS00028"/>
    </source>
</evidence>
<dbReference type="AlphaFoldDB" id="A0A9P8J2V3"/>
<dbReference type="EMBL" id="JAHFXF010000840">
    <property type="protein sequence ID" value="KAG9681873.1"/>
    <property type="molecule type" value="Genomic_DNA"/>
</dbReference>
<accession>A0A9P8J2V3</accession>